<dbReference type="InterPro" id="IPR050194">
    <property type="entry name" value="Glycosyltransferase_grp1"/>
</dbReference>
<reference evidence="3 4" key="1">
    <citation type="submission" date="2016-10" db="EMBL/GenBank/DDBJ databases">
        <title>Genome of airborne Acinetobacter sp. 5-2Ac02 in the hospital environment: Species near to Acinetobacter towneri.</title>
        <authorList>
            <person name="Barbosa B."/>
            <person name="Fernandez-Garcia L."/>
            <person name="Gato E."/>
            <person name="Leao R."/>
            <person name="Albano R."/>
            <person name="Fernandez B."/>
            <person name="Fernandez-Cuenca F."/>
            <person name="Marques E."/>
            <person name="Tomas M."/>
        </authorList>
    </citation>
    <scope>NUCLEOTIDE SEQUENCE [LARGE SCALE GENOMIC DNA]</scope>
    <source>
        <strain evidence="3 4">5-2Ac02</strain>
    </source>
</reference>
<dbReference type="PANTHER" id="PTHR45947">
    <property type="entry name" value="SULFOQUINOVOSYL TRANSFERASE SQD2"/>
    <property type="match status" value="1"/>
</dbReference>
<feature type="domain" description="Glycosyltransferase subfamily 4-like N-terminal" evidence="2">
    <location>
        <begin position="22"/>
        <end position="134"/>
    </location>
</feature>
<name>A0A1E8E517_9GAMM</name>
<dbReference type="Proteomes" id="UP000186931">
    <property type="component" value="Unassembled WGS sequence"/>
</dbReference>
<dbReference type="GO" id="GO:0016757">
    <property type="term" value="F:glycosyltransferase activity"/>
    <property type="evidence" value="ECO:0007669"/>
    <property type="project" value="InterPro"/>
</dbReference>
<sequence>MKKLKIVHTVYGDASGGRWQAMLNTFDALASQGHEGILVYGDENKKLKSENYPKFLLNSSGFYDLIAAVKLALWLRSYRPDVVIAHSGRAVYLFKNAMFFSQIKCPVIAMNHSHNVKRTLRADGFIHITPYVAQCVAEVAKKKGVDLSQKPQAVIPNLIHLPDDEPSFAKKLGEPVVLGIMTRLVEYKGTHIAISAVEQLKQKGYMVKLLIAGDGEQKEFLFQQVKDLNLEGEVEFLGWISGEQKRKFYKDIDIALVPTMNDTQPLAILDAFAWGKPVVASDHISVQQIIRQGENGLMTKCGDVQDLVNNLIILIESPEQISRIAHLGHQDAKNEYQFCKVADKLITFLDSTYI</sequence>
<accession>A0A1E8E517</accession>
<dbReference type="Pfam" id="PF13439">
    <property type="entry name" value="Glyco_transf_4"/>
    <property type="match status" value="1"/>
</dbReference>
<dbReference type="AlphaFoldDB" id="A0A1E8E517"/>
<dbReference type="InterPro" id="IPR001296">
    <property type="entry name" value="Glyco_trans_1"/>
</dbReference>
<dbReference type="RefSeq" id="WP_070152744.1">
    <property type="nucleotide sequence ID" value="NZ_MKQS01000002.1"/>
</dbReference>
<evidence type="ECO:0000313" key="4">
    <source>
        <dbReference type="Proteomes" id="UP000186931"/>
    </source>
</evidence>
<evidence type="ECO:0000313" key="3">
    <source>
        <dbReference type="EMBL" id="OFE44488.1"/>
    </source>
</evidence>
<gene>
    <name evidence="3" type="ORF">BJN41_08095</name>
</gene>
<dbReference type="STRING" id="202956.BJN41_08095"/>
<dbReference type="InterPro" id="IPR028098">
    <property type="entry name" value="Glyco_trans_4-like_N"/>
</dbReference>
<proteinExistence type="predicted"/>
<dbReference type="PANTHER" id="PTHR45947:SF3">
    <property type="entry name" value="SULFOQUINOVOSYL TRANSFERASE SQD2"/>
    <property type="match status" value="1"/>
</dbReference>
<evidence type="ECO:0000259" key="2">
    <source>
        <dbReference type="Pfam" id="PF13439"/>
    </source>
</evidence>
<dbReference type="SUPFAM" id="SSF53756">
    <property type="entry name" value="UDP-Glycosyltransferase/glycogen phosphorylase"/>
    <property type="match status" value="1"/>
</dbReference>
<dbReference type="CDD" id="cd03801">
    <property type="entry name" value="GT4_PimA-like"/>
    <property type="match status" value="1"/>
</dbReference>
<evidence type="ECO:0000259" key="1">
    <source>
        <dbReference type="Pfam" id="PF00534"/>
    </source>
</evidence>
<dbReference type="Pfam" id="PF00534">
    <property type="entry name" value="Glycos_transf_1"/>
    <property type="match status" value="1"/>
</dbReference>
<feature type="domain" description="Glycosyl transferase family 1" evidence="1">
    <location>
        <begin position="173"/>
        <end position="323"/>
    </location>
</feature>
<comment type="caution">
    <text evidence="3">The sequence shown here is derived from an EMBL/GenBank/DDBJ whole genome shotgun (WGS) entry which is preliminary data.</text>
</comment>
<organism evidence="3 4">
    <name type="scientific">Acinetobacter towneri</name>
    <dbReference type="NCBI Taxonomy" id="202956"/>
    <lineage>
        <taxon>Bacteria</taxon>
        <taxon>Pseudomonadati</taxon>
        <taxon>Pseudomonadota</taxon>
        <taxon>Gammaproteobacteria</taxon>
        <taxon>Moraxellales</taxon>
        <taxon>Moraxellaceae</taxon>
        <taxon>Acinetobacter</taxon>
    </lineage>
</organism>
<dbReference type="EMBL" id="MKQS01000002">
    <property type="protein sequence ID" value="OFE44488.1"/>
    <property type="molecule type" value="Genomic_DNA"/>
</dbReference>
<dbReference type="Gene3D" id="3.40.50.2000">
    <property type="entry name" value="Glycogen Phosphorylase B"/>
    <property type="match status" value="2"/>
</dbReference>
<protein>
    <submittedName>
        <fullName evidence="3">Uncharacterized protein</fullName>
    </submittedName>
</protein>